<dbReference type="EMBL" id="LRQG01000092">
    <property type="protein sequence ID" value="KXA39555.1"/>
    <property type="molecule type" value="Genomic_DNA"/>
</dbReference>
<keyword evidence="8" id="KW-0028">Amino-acid biosynthesis</keyword>
<dbReference type="GO" id="GO:0008652">
    <property type="term" value="P:amino acid biosynthetic process"/>
    <property type="evidence" value="ECO:0007669"/>
    <property type="project" value="UniProtKB-KW"/>
</dbReference>
<evidence type="ECO:0000256" key="3">
    <source>
        <dbReference type="ARBA" id="ARBA00004902"/>
    </source>
</evidence>
<proteinExistence type="inferred from homology"/>
<dbReference type="Pfam" id="PF01220">
    <property type="entry name" value="DHquinase_II"/>
    <property type="match status" value="1"/>
</dbReference>
<evidence type="ECO:0000256" key="7">
    <source>
        <dbReference type="ARBA" id="ARBA00023239"/>
    </source>
</evidence>
<accession>A0A133Q9L0</accession>
<dbReference type="EC" id="4.2.1.10" evidence="6 8"/>
<feature type="binding site" evidence="8 10">
    <location>
        <position position="96"/>
    </location>
    <ligand>
        <name>substrate</name>
    </ligand>
</feature>
<feature type="site" description="Transition state stabilizer" evidence="8 11">
    <location>
        <position position="29"/>
    </location>
</feature>
<dbReference type="InterPro" id="IPR036441">
    <property type="entry name" value="DHquinase_II_sf"/>
</dbReference>
<dbReference type="Gene3D" id="3.40.50.9100">
    <property type="entry name" value="Dehydroquinase, class II"/>
    <property type="match status" value="1"/>
</dbReference>
<keyword evidence="7 8" id="KW-0456">Lyase</keyword>
<sequence length="150" mass="16985">MYFCKDKQFQRNMKIIIINGPNLNLLGTREPSVYGNESMDDYLARLRKRFPNIEIEYYQSNIEGELINKMQQAGFSYDGIVLNAGAYTHTSIALLDCIRSISTPVVEVHISNVNGREEFRHHSVIAPGCKGTIQGFGLDSYRLAIESFMG</sequence>
<dbReference type="AlphaFoldDB" id="A0A133Q9L0"/>
<feature type="binding site" evidence="8 10">
    <location>
        <begin position="110"/>
        <end position="111"/>
    </location>
    <ligand>
        <name>substrate</name>
    </ligand>
</feature>
<dbReference type="Proteomes" id="UP000070533">
    <property type="component" value="Unassembled WGS sequence"/>
</dbReference>
<comment type="subunit">
    <text evidence="5 8">Homododecamer.</text>
</comment>
<dbReference type="PROSITE" id="PS01029">
    <property type="entry name" value="DEHYDROQUINASE_II"/>
    <property type="match status" value="1"/>
</dbReference>
<dbReference type="GO" id="GO:0009423">
    <property type="term" value="P:chorismate biosynthetic process"/>
    <property type="evidence" value="ECO:0007669"/>
    <property type="project" value="UniProtKB-UniRule"/>
</dbReference>
<dbReference type="GO" id="GO:0009073">
    <property type="term" value="P:aromatic amino acid family biosynthetic process"/>
    <property type="evidence" value="ECO:0007669"/>
    <property type="project" value="UniProtKB-KW"/>
</dbReference>
<dbReference type="HAMAP" id="MF_00169">
    <property type="entry name" value="AroQ"/>
    <property type="match status" value="1"/>
</dbReference>
<evidence type="ECO:0000256" key="9">
    <source>
        <dbReference type="PIRSR" id="PIRSR001399-1"/>
    </source>
</evidence>
<dbReference type="CDD" id="cd00466">
    <property type="entry name" value="DHQase_II"/>
    <property type="match status" value="1"/>
</dbReference>
<dbReference type="PIRSF" id="PIRSF001399">
    <property type="entry name" value="DHquinase_II"/>
    <property type="match status" value="1"/>
</dbReference>
<dbReference type="eggNOG" id="COG0757">
    <property type="taxonomic scope" value="Bacteria"/>
</dbReference>
<feature type="binding site" evidence="8 10">
    <location>
        <position position="120"/>
    </location>
    <ligand>
        <name>substrate</name>
    </ligand>
</feature>
<evidence type="ECO:0000256" key="8">
    <source>
        <dbReference type="HAMAP-Rule" id="MF_00169"/>
    </source>
</evidence>
<dbReference type="PATRIC" id="fig|28128.5.peg.1417"/>
<evidence type="ECO:0000313" key="12">
    <source>
        <dbReference type="EMBL" id="KXA39555.1"/>
    </source>
</evidence>
<dbReference type="UniPathway" id="UPA00053">
    <property type="reaction ID" value="UER00086"/>
</dbReference>
<dbReference type="NCBIfam" id="TIGR01088">
    <property type="entry name" value="aroQ"/>
    <property type="match status" value="1"/>
</dbReference>
<dbReference type="GO" id="GO:0019631">
    <property type="term" value="P:quinate catabolic process"/>
    <property type="evidence" value="ECO:0007669"/>
    <property type="project" value="TreeGrafter"/>
</dbReference>
<comment type="similarity">
    <text evidence="4 8">Belongs to the type-II 3-dehydroquinase family.</text>
</comment>
<comment type="catalytic activity">
    <reaction evidence="1 8">
        <text>3-dehydroquinate = 3-dehydroshikimate + H2O</text>
        <dbReference type="Rhea" id="RHEA:21096"/>
        <dbReference type="ChEBI" id="CHEBI:15377"/>
        <dbReference type="ChEBI" id="CHEBI:16630"/>
        <dbReference type="ChEBI" id="CHEBI:32364"/>
        <dbReference type="EC" id="4.2.1.10"/>
    </reaction>
</comment>
<comment type="caution">
    <text evidence="12">The sequence shown here is derived from an EMBL/GenBank/DDBJ whole genome shotgun (WGS) entry which is preliminary data.</text>
</comment>
<feature type="active site" description="Proton acceptor" evidence="8 9">
    <location>
        <position position="34"/>
    </location>
</feature>
<dbReference type="NCBIfam" id="NF003807">
    <property type="entry name" value="PRK05395.1-4"/>
    <property type="match status" value="1"/>
</dbReference>
<evidence type="ECO:0000256" key="1">
    <source>
        <dbReference type="ARBA" id="ARBA00001864"/>
    </source>
</evidence>
<dbReference type="InterPro" id="IPR018509">
    <property type="entry name" value="DHquinase_II_CS"/>
</dbReference>
<organism evidence="12 13">
    <name type="scientific">Prevotella corporis</name>
    <dbReference type="NCBI Taxonomy" id="28128"/>
    <lineage>
        <taxon>Bacteria</taxon>
        <taxon>Pseudomonadati</taxon>
        <taxon>Bacteroidota</taxon>
        <taxon>Bacteroidia</taxon>
        <taxon>Bacteroidales</taxon>
        <taxon>Prevotellaceae</taxon>
        <taxon>Prevotella</taxon>
    </lineage>
</organism>
<reference evidence="13" key="1">
    <citation type="submission" date="2016-01" db="EMBL/GenBank/DDBJ databases">
        <authorList>
            <person name="Mitreva M."/>
            <person name="Pepin K.H."/>
            <person name="Mihindukulasuriya K.A."/>
            <person name="Fulton R."/>
            <person name="Fronick C."/>
            <person name="O'Laughlin M."/>
            <person name="Miner T."/>
            <person name="Herter B."/>
            <person name="Rosa B.A."/>
            <person name="Cordes M."/>
            <person name="Tomlinson C."/>
            <person name="Wollam A."/>
            <person name="Palsikar V.B."/>
            <person name="Mardis E.R."/>
            <person name="Wilson R.K."/>
        </authorList>
    </citation>
    <scope>NUCLEOTIDE SEQUENCE [LARGE SCALE GENOMIC DNA]</scope>
    <source>
        <strain evidence="13">MJR7716</strain>
    </source>
</reference>
<dbReference type="PANTHER" id="PTHR21272">
    <property type="entry name" value="CATABOLIC 3-DEHYDROQUINASE"/>
    <property type="match status" value="1"/>
</dbReference>
<gene>
    <name evidence="8" type="primary">aroQ</name>
    <name evidence="12" type="ORF">HMPREF3226_01391</name>
</gene>
<keyword evidence="8" id="KW-0057">Aromatic amino acid biosynthesis</keyword>
<evidence type="ECO:0000256" key="10">
    <source>
        <dbReference type="PIRSR" id="PIRSR001399-2"/>
    </source>
</evidence>
<dbReference type="GO" id="GO:0003855">
    <property type="term" value="F:3-dehydroquinate dehydratase activity"/>
    <property type="evidence" value="ECO:0007669"/>
    <property type="project" value="UniProtKB-UniRule"/>
</dbReference>
<feature type="binding site" evidence="8 10">
    <location>
        <position position="89"/>
    </location>
    <ligand>
        <name>substrate</name>
    </ligand>
</feature>
<comment type="function">
    <text evidence="2 8">Catalyzes a trans-dehydration via an enolate intermediate.</text>
</comment>
<evidence type="ECO:0000313" key="13">
    <source>
        <dbReference type="Proteomes" id="UP000070533"/>
    </source>
</evidence>
<keyword evidence="13" id="KW-1185">Reference proteome</keyword>
<dbReference type="NCBIfam" id="NF003806">
    <property type="entry name" value="PRK05395.1-3"/>
    <property type="match status" value="1"/>
</dbReference>
<dbReference type="SUPFAM" id="SSF52304">
    <property type="entry name" value="Type II 3-dehydroquinate dehydratase"/>
    <property type="match status" value="1"/>
</dbReference>
<dbReference type="STRING" id="28128.HMPREF3226_01391"/>
<dbReference type="PANTHER" id="PTHR21272:SF3">
    <property type="entry name" value="CATABOLIC 3-DEHYDROQUINASE"/>
    <property type="match status" value="1"/>
</dbReference>
<name>A0A133Q9L0_9BACT</name>
<comment type="pathway">
    <text evidence="3 8">Metabolic intermediate biosynthesis; chorismate biosynthesis; chorismate from D-erythrose 4-phosphate and phosphoenolpyruvate: step 3/7.</text>
</comment>
<dbReference type="InterPro" id="IPR001874">
    <property type="entry name" value="DHquinase_II"/>
</dbReference>
<evidence type="ECO:0000256" key="4">
    <source>
        <dbReference type="ARBA" id="ARBA00011037"/>
    </source>
</evidence>
<feature type="active site" description="Proton donor" evidence="8 9">
    <location>
        <position position="109"/>
    </location>
</feature>
<evidence type="ECO:0000256" key="2">
    <source>
        <dbReference type="ARBA" id="ARBA00003924"/>
    </source>
</evidence>
<evidence type="ECO:0000256" key="5">
    <source>
        <dbReference type="ARBA" id="ARBA00011193"/>
    </source>
</evidence>
<dbReference type="NCBIfam" id="NF003805">
    <property type="entry name" value="PRK05395.1-2"/>
    <property type="match status" value="1"/>
</dbReference>
<evidence type="ECO:0000256" key="6">
    <source>
        <dbReference type="ARBA" id="ARBA00012060"/>
    </source>
</evidence>
<feature type="binding site" evidence="8 10">
    <location>
        <position position="83"/>
    </location>
    <ligand>
        <name>substrate</name>
    </ligand>
</feature>
<evidence type="ECO:0000256" key="11">
    <source>
        <dbReference type="PIRSR" id="PIRSR001399-3"/>
    </source>
</evidence>
<protein>
    <recommendedName>
        <fullName evidence="6 8">3-dehydroquinate dehydratase</fullName>
        <shortName evidence="8">3-dehydroquinase</shortName>
        <ecNumber evidence="6 8">4.2.1.10</ecNumber>
    </recommendedName>
    <alternativeName>
        <fullName evidence="8">Type II DHQase</fullName>
    </alternativeName>
</protein>